<feature type="transmembrane region" description="Helical" evidence="9">
    <location>
        <begin position="24"/>
        <end position="41"/>
    </location>
</feature>
<dbReference type="InterPro" id="IPR034746">
    <property type="entry name" value="POTRA"/>
</dbReference>
<comment type="subunit">
    <text evidence="9">Part of a complex composed of FtsB, FtsL and FtsQ.</text>
</comment>
<dbReference type="GO" id="GO:0090529">
    <property type="term" value="P:cell septum assembly"/>
    <property type="evidence" value="ECO:0007669"/>
    <property type="project" value="InterPro"/>
</dbReference>
<dbReference type="InterPro" id="IPR005548">
    <property type="entry name" value="Cell_div_FtsQ/DivIB_C"/>
</dbReference>
<protein>
    <recommendedName>
        <fullName evidence="9">Cell division protein FtsQ</fullName>
    </recommendedName>
</protein>
<comment type="subcellular location">
    <subcellularLocation>
        <location evidence="9">Cell inner membrane</location>
        <topology evidence="9">Single-pass type II membrane protein</topology>
    </subcellularLocation>
    <subcellularLocation>
        <location evidence="1">Membrane</location>
    </subcellularLocation>
    <text evidence="9">Localizes to the division septum.</text>
</comment>
<keyword evidence="4 9" id="KW-0132">Cell division</keyword>
<reference evidence="11 12" key="1">
    <citation type="submission" date="2020-08" db="EMBL/GenBank/DDBJ databases">
        <title>Genomic Encyclopedia of Type Strains, Phase III (KMG-III): the genomes of soil and plant-associated and newly described type strains.</title>
        <authorList>
            <person name="Whitman W."/>
        </authorList>
    </citation>
    <scope>NUCLEOTIDE SEQUENCE [LARGE SCALE GENOMIC DNA]</scope>
    <source>
        <strain evidence="11 12">CECT 8571</strain>
    </source>
</reference>
<dbReference type="AlphaFoldDB" id="A0A839URH6"/>
<organism evidence="11 12">
    <name type="scientific">Simiduia aestuariiviva</name>
    <dbReference type="NCBI Taxonomy" id="1510459"/>
    <lineage>
        <taxon>Bacteria</taxon>
        <taxon>Pseudomonadati</taxon>
        <taxon>Pseudomonadota</taxon>
        <taxon>Gammaproteobacteria</taxon>
        <taxon>Cellvibrionales</taxon>
        <taxon>Cellvibrionaceae</taxon>
        <taxon>Simiduia</taxon>
    </lineage>
</organism>
<dbReference type="Gene3D" id="3.40.50.11690">
    <property type="entry name" value="Cell division protein FtsQ/DivIB"/>
    <property type="match status" value="1"/>
</dbReference>
<dbReference type="HAMAP" id="MF_00911">
    <property type="entry name" value="FtsQ_subfam"/>
    <property type="match status" value="1"/>
</dbReference>
<dbReference type="EMBL" id="JACHXZ010000003">
    <property type="protein sequence ID" value="MBB3169100.1"/>
    <property type="molecule type" value="Genomic_DNA"/>
</dbReference>
<evidence type="ECO:0000256" key="4">
    <source>
        <dbReference type="ARBA" id="ARBA00022618"/>
    </source>
</evidence>
<dbReference type="Gene3D" id="3.10.20.310">
    <property type="entry name" value="membrane protein fhac"/>
    <property type="match status" value="1"/>
</dbReference>
<comment type="caution">
    <text evidence="11">The sequence shown here is derived from an EMBL/GenBank/DDBJ whole genome shotgun (WGS) entry which is preliminary data.</text>
</comment>
<evidence type="ECO:0000256" key="6">
    <source>
        <dbReference type="ARBA" id="ARBA00022989"/>
    </source>
</evidence>
<dbReference type="Pfam" id="PF08478">
    <property type="entry name" value="POTRA_1"/>
    <property type="match status" value="1"/>
</dbReference>
<evidence type="ECO:0000313" key="11">
    <source>
        <dbReference type="EMBL" id="MBB3169100.1"/>
    </source>
</evidence>
<evidence type="ECO:0000256" key="5">
    <source>
        <dbReference type="ARBA" id="ARBA00022692"/>
    </source>
</evidence>
<keyword evidence="8 9" id="KW-0131">Cell cycle</keyword>
<comment type="function">
    <text evidence="9">Essential cell division protein. May link together the upstream cell division proteins, which are predominantly cytoplasmic, with the downstream cell division proteins, which are predominantly periplasmic. May control correct divisome assembly.</text>
</comment>
<dbReference type="PANTHER" id="PTHR35851:SF1">
    <property type="entry name" value="CELL DIVISION PROTEIN FTSQ"/>
    <property type="match status" value="1"/>
</dbReference>
<keyword evidence="3 9" id="KW-0997">Cell inner membrane</keyword>
<proteinExistence type="inferred from homology"/>
<dbReference type="GO" id="GO:0005886">
    <property type="term" value="C:plasma membrane"/>
    <property type="evidence" value="ECO:0007669"/>
    <property type="project" value="UniProtKB-SubCell"/>
</dbReference>
<dbReference type="InterPro" id="IPR013685">
    <property type="entry name" value="POTRA_FtsQ_type"/>
</dbReference>
<keyword evidence="6 9" id="KW-1133">Transmembrane helix</keyword>
<dbReference type="RefSeq" id="WP_183910590.1">
    <property type="nucleotide sequence ID" value="NZ_JACHXZ010000003.1"/>
</dbReference>
<evidence type="ECO:0000256" key="7">
    <source>
        <dbReference type="ARBA" id="ARBA00023136"/>
    </source>
</evidence>
<dbReference type="PANTHER" id="PTHR35851">
    <property type="entry name" value="CELL DIVISION PROTEIN FTSQ"/>
    <property type="match status" value="1"/>
</dbReference>
<keyword evidence="2 9" id="KW-1003">Cell membrane</keyword>
<evidence type="ECO:0000313" key="12">
    <source>
        <dbReference type="Proteomes" id="UP000559987"/>
    </source>
</evidence>
<keyword evidence="5 9" id="KW-0812">Transmembrane</keyword>
<comment type="similarity">
    <text evidence="9">Belongs to the FtsQ/DivIB family. FtsQ subfamily.</text>
</comment>
<accession>A0A839URH6</accession>
<evidence type="ECO:0000256" key="9">
    <source>
        <dbReference type="HAMAP-Rule" id="MF_00911"/>
    </source>
</evidence>
<keyword evidence="12" id="KW-1185">Reference proteome</keyword>
<evidence type="ECO:0000256" key="1">
    <source>
        <dbReference type="ARBA" id="ARBA00004370"/>
    </source>
</evidence>
<name>A0A839URH6_9GAMM</name>
<dbReference type="InterPro" id="IPR026579">
    <property type="entry name" value="FtsQ"/>
</dbReference>
<dbReference type="GO" id="GO:0032153">
    <property type="term" value="C:cell division site"/>
    <property type="evidence" value="ECO:0007669"/>
    <property type="project" value="UniProtKB-UniRule"/>
</dbReference>
<evidence type="ECO:0000259" key="10">
    <source>
        <dbReference type="PROSITE" id="PS51779"/>
    </source>
</evidence>
<evidence type="ECO:0000256" key="8">
    <source>
        <dbReference type="ARBA" id="ARBA00023306"/>
    </source>
</evidence>
<keyword evidence="7 9" id="KW-0472">Membrane</keyword>
<evidence type="ECO:0000256" key="2">
    <source>
        <dbReference type="ARBA" id="ARBA00022475"/>
    </source>
</evidence>
<evidence type="ECO:0000256" key="3">
    <source>
        <dbReference type="ARBA" id="ARBA00022519"/>
    </source>
</evidence>
<dbReference type="Pfam" id="PF03799">
    <property type="entry name" value="FtsQ_DivIB_C"/>
    <property type="match status" value="1"/>
</dbReference>
<dbReference type="PROSITE" id="PS51779">
    <property type="entry name" value="POTRA"/>
    <property type="match status" value="1"/>
</dbReference>
<dbReference type="GO" id="GO:0043093">
    <property type="term" value="P:FtsZ-dependent cytokinesis"/>
    <property type="evidence" value="ECO:0007669"/>
    <property type="project" value="UniProtKB-UniRule"/>
</dbReference>
<feature type="domain" description="POTRA" evidence="10">
    <location>
        <begin position="50"/>
        <end position="119"/>
    </location>
</feature>
<dbReference type="InterPro" id="IPR045335">
    <property type="entry name" value="FtsQ_C_sf"/>
</dbReference>
<dbReference type="Proteomes" id="UP000559987">
    <property type="component" value="Unassembled WGS sequence"/>
</dbReference>
<sequence>MSRNRGAQKAELAPARPGLIRRSLMLVTVIGLLVWLSPMIVNQAVTLWDRPVQEVAIEGSFSLVTRAHIANLLADNIHTGFWKIDIQALQRELEQDPWIKTVSIRRRWPDRLMVEVQEQTPIARWGDRGFVNNTAELILVDNLGEALQNLPRLDAEDRALGKLMQNYQTIAELMGARNLKLAHIELDSRGSWRVTLSDGVKIVFGRHRLQERMRLFAKIYDVKLAEHWQDVASVDVRYNNGAAVGWRAKS</sequence>
<gene>
    <name evidence="9" type="primary">ftsQ</name>
    <name evidence="11" type="ORF">FHS30_002308</name>
</gene>